<feature type="compositionally biased region" description="Low complexity" evidence="7">
    <location>
        <begin position="619"/>
        <end position="640"/>
    </location>
</feature>
<feature type="compositionally biased region" description="Pro residues" evidence="7">
    <location>
        <begin position="689"/>
        <end position="698"/>
    </location>
</feature>
<feature type="region of interest" description="Disordered" evidence="7">
    <location>
        <begin position="1"/>
        <end position="73"/>
    </location>
</feature>
<dbReference type="FunFam" id="1.10.10.10:FF:000020">
    <property type="entry name" value="SWI/SNF complex subunit SMARCC2 isoform c"/>
    <property type="match status" value="1"/>
</dbReference>
<feature type="compositionally biased region" description="Acidic residues" evidence="7">
    <location>
        <begin position="13"/>
        <end position="26"/>
    </location>
</feature>
<keyword evidence="3" id="KW-0238">DNA-binding</keyword>
<reference evidence="14" key="1">
    <citation type="submission" date="2016-11" db="UniProtKB">
        <authorList>
            <consortium name="WormBaseParasite"/>
        </authorList>
    </citation>
    <scope>IDENTIFICATION</scope>
</reference>
<dbReference type="OrthoDB" id="118550at2759"/>
<reference evidence="11" key="2">
    <citation type="submission" date="2020-09" db="EMBL/GenBank/DDBJ databases">
        <authorList>
            <person name="Kikuchi T."/>
        </authorList>
    </citation>
    <scope>NUCLEOTIDE SEQUENCE</scope>
    <source>
        <strain evidence="11">Ka4C1</strain>
    </source>
</reference>
<evidence type="ECO:0000313" key="12">
    <source>
        <dbReference type="Proteomes" id="UP000095284"/>
    </source>
</evidence>
<dbReference type="GO" id="GO:0003677">
    <property type="term" value="F:DNA binding"/>
    <property type="evidence" value="ECO:0007669"/>
    <property type="project" value="UniProtKB-KW"/>
</dbReference>
<dbReference type="Gene3D" id="1.10.10.10">
    <property type="entry name" value="Winged helix-like DNA-binding domain superfamily/Winged helix DNA-binding domain"/>
    <property type="match status" value="1"/>
</dbReference>
<feature type="compositionally biased region" description="Pro residues" evidence="7">
    <location>
        <begin position="728"/>
        <end position="743"/>
    </location>
</feature>
<dbReference type="GO" id="GO:0042393">
    <property type="term" value="F:histone binding"/>
    <property type="evidence" value="ECO:0007669"/>
    <property type="project" value="TreeGrafter"/>
</dbReference>
<feature type="region of interest" description="Disordered" evidence="7">
    <location>
        <begin position="572"/>
        <end position="809"/>
    </location>
</feature>
<evidence type="ECO:0000256" key="2">
    <source>
        <dbReference type="ARBA" id="ARBA00023015"/>
    </source>
</evidence>
<dbReference type="EMBL" id="CAJFCV020000005">
    <property type="protein sequence ID" value="CAG9123516.1"/>
    <property type="molecule type" value="Genomic_DNA"/>
</dbReference>
<keyword evidence="4" id="KW-0804">Transcription</keyword>
<organism evidence="12 14">
    <name type="scientific">Bursaphelenchus xylophilus</name>
    <name type="common">Pinewood nematode worm</name>
    <name type="synonym">Aphelenchoides xylophilus</name>
    <dbReference type="NCBI Taxonomy" id="6326"/>
    <lineage>
        <taxon>Eukaryota</taxon>
        <taxon>Metazoa</taxon>
        <taxon>Ecdysozoa</taxon>
        <taxon>Nematoda</taxon>
        <taxon>Chromadorea</taxon>
        <taxon>Rhabditida</taxon>
        <taxon>Tylenchina</taxon>
        <taxon>Tylenchomorpha</taxon>
        <taxon>Aphelenchoidea</taxon>
        <taxon>Aphelenchoididae</taxon>
        <taxon>Bursaphelenchus</taxon>
    </lineage>
</organism>
<proteinExistence type="inferred from homology"/>
<feature type="domain" description="SWIRM" evidence="9">
    <location>
        <begin position="81"/>
        <end position="178"/>
    </location>
</feature>
<dbReference type="PROSITE" id="PS50090">
    <property type="entry name" value="MYB_LIKE"/>
    <property type="match status" value="1"/>
</dbReference>
<dbReference type="WBParaSite" id="BXY_0341700.1">
    <property type="protein sequence ID" value="BXY_0341700.1"/>
    <property type="gene ID" value="BXY_0341700"/>
</dbReference>
<dbReference type="Pfam" id="PF00249">
    <property type="entry name" value="Myb_DNA-binding"/>
    <property type="match status" value="1"/>
</dbReference>
<dbReference type="EMBL" id="CAJFDI010000005">
    <property type="protein sequence ID" value="CAD5231928.1"/>
    <property type="molecule type" value="Genomic_DNA"/>
</dbReference>
<evidence type="ECO:0000259" key="8">
    <source>
        <dbReference type="PROSITE" id="PS50090"/>
    </source>
</evidence>
<dbReference type="PROSITE" id="PS51293">
    <property type="entry name" value="SANT"/>
    <property type="match status" value="1"/>
</dbReference>
<feature type="compositionally biased region" description="Pro residues" evidence="7">
    <location>
        <begin position="641"/>
        <end position="652"/>
    </location>
</feature>
<evidence type="ECO:0000256" key="6">
    <source>
        <dbReference type="ARBA" id="ARBA00049655"/>
    </source>
</evidence>
<dbReference type="FunFam" id="1.10.10.60:FF:000014">
    <property type="entry name" value="SWI/SNF complex subunit SMARCC2 isoform C"/>
    <property type="match status" value="1"/>
</dbReference>
<evidence type="ECO:0000313" key="14">
    <source>
        <dbReference type="WBParaSite" id="BXY_0341700.1"/>
    </source>
</evidence>
<comment type="subcellular location">
    <subcellularLocation>
        <location evidence="1">Nucleus</location>
    </subcellularLocation>
</comment>
<dbReference type="Proteomes" id="UP000582659">
    <property type="component" value="Unassembled WGS sequence"/>
</dbReference>
<gene>
    <name evidence="11" type="ORF">BXYJ_LOCUS12019</name>
</gene>
<feature type="compositionally biased region" description="Basic and acidic residues" evidence="7">
    <location>
        <begin position="426"/>
        <end position="458"/>
    </location>
</feature>
<evidence type="ECO:0000256" key="7">
    <source>
        <dbReference type="SAM" id="MobiDB-lite"/>
    </source>
</evidence>
<dbReference type="AlphaFoldDB" id="A0A1I7RRS0"/>
<dbReference type="InterPro" id="IPR009057">
    <property type="entry name" value="Homeodomain-like_sf"/>
</dbReference>
<sequence length="809" mass="89504">MRKSGTKRRREDEDGDAADAYPEDEDSRSRLTPVPVPKGREKDAEFSAPKTHKLTDLDEETQAQAPRDEDGPAVVDQTHYIIIPSYASWFDYNSIHDIEKRGVPDFFRNDNKSRTPEVYMTYRNFMIDTYRLNPFEYLSFTACRRNLCGDICSIARVHSFLEQWGLINYQVDAENRPAPVGPPATSHFMVLADAPNGVQPVNPFPHGFQLTDRAVKTEKVENREVDQNGEEEVREEGEEGSKIKVKVEKPKSGRLFEPGLKTDQYAKQLAAMKIKGAAPGRDWDDQETLLLLEALEMYKDDWNRVADHVGSRNQDECILRLLQLPIQDPFLEEGADDVLGPLAYQPIPFSQAGNPVMSTVAFLASVVEPRVAAAACKAALQEYTKMKDEIPPLLLEAHAKNVEAHAKANNGEIDPEIGLKQSGIAVEEKTDDTNKEDESMETDEKKDEEKSPESEVVKEARQLVSEKVQTAAASALAAAAVKAKHLANLEERRMKSLVAQLVETQMKKLELKLKHFDELEAITDKERESFEYQRQQLILERQYFHLDQLRYMQQRSKTDAYHALMQKGELEPGFEVRGCPPQMQPQLVPSQPGPTVAPGMTLPPRGDSANGAPSDSKPTEVAPAETAAPVGAPPAQAVPQQPTPPQPAPPGAPSDNLSQPQVSIAVPPSSGASSQPPPAQSYGYQPPYGNGPPPPPQGYPQGYHQPPPAGHYPPQQPPPPQQYYSQGAPPPGGPPRPYAPPPQQYNQRFGPGYDYNYQQGRPGGYPPSQGQYPYPQGYSSGQYYPQQGGQPPHPPPTQPGEGQEQPPPQ</sequence>
<dbReference type="SMR" id="A0A1I7RRS0"/>
<dbReference type="PROSITE" id="PS50934">
    <property type="entry name" value="SWIRM"/>
    <property type="match status" value="1"/>
</dbReference>
<feature type="region of interest" description="Disordered" evidence="7">
    <location>
        <begin position="222"/>
        <end position="243"/>
    </location>
</feature>
<keyword evidence="2" id="KW-0805">Transcription regulation</keyword>
<evidence type="ECO:0000313" key="13">
    <source>
        <dbReference type="Proteomes" id="UP000659654"/>
    </source>
</evidence>
<dbReference type="InterPro" id="IPR017884">
    <property type="entry name" value="SANT_dom"/>
</dbReference>
<dbReference type="InterPro" id="IPR036388">
    <property type="entry name" value="WH-like_DNA-bd_sf"/>
</dbReference>
<keyword evidence="5" id="KW-0539">Nucleus</keyword>
<keyword evidence="13" id="KW-1185">Reference proteome</keyword>
<dbReference type="InterPro" id="IPR007526">
    <property type="entry name" value="SWIRM"/>
</dbReference>
<dbReference type="Pfam" id="PF16498">
    <property type="entry name" value="SWIRM-assoc_3"/>
    <property type="match status" value="1"/>
</dbReference>
<evidence type="ECO:0000313" key="11">
    <source>
        <dbReference type="EMBL" id="CAD5231928.1"/>
    </source>
</evidence>
<feature type="compositionally biased region" description="Low complexity" evidence="7">
    <location>
        <begin position="766"/>
        <end position="790"/>
    </location>
</feature>
<dbReference type="Proteomes" id="UP000659654">
    <property type="component" value="Unassembled WGS sequence"/>
</dbReference>
<dbReference type="GO" id="GO:0016514">
    <property type="term" value="C:SWI/SNF complex"/>
    <property type="evidence" value="ECO:0007669"/>
    <property type="project" value="UniProtKB-ARBA"/>
</dbReference>
<feature type="region of interest" description="Disordered" evidence="7">
    <location>
        <begin position="408"/>
        <end position="458"/>
    </location>
</feature>
<evidence type="ECO:0000259" key="10">
    <source>
        <dbReference type="PROSITE" id="PS51293"/>
    </source>
</evidence>
<dbReference type="GO" id="GO:0045893">
    <property type="term" value="P:positive regulation of DNA-templated transcription"/>
    <property type="evidence" value="ECO:0007669"/>
    <property type="project" value="TreeGrafter"/>
</dbReference>
<name>A0A1I7RRS0_BURXY</name>
<dbReference type="eggNOG" id="KOG1279">
    <property type="taxonomic scope" value="Eukaryota"/>
</dbReference>
<evidence type="ECO:0000256" key="4">
    <source>
        <dbReference type="ARBA" id="ARBA00023163"/>
    </source>
</evidence>
<dbReference type="InterPro" id="IPR032448">
    <property type="entry name" value="SWIRM-assoc"/>
</dbReference>
<dbReference type="Pfam" id="PF16495">
    <property type="entry name" value="SWIRM-assoc_1"/>
    <property type="match status" value="1"/>
</dbReference>
<feature type="compositionally biased region" description="Pro residues" evidence="7">
    <location>
        <begin position="705"/>
        <end position="721"/>
    </location>
</feature>
<feature type="compositionally biased region" description="Low complexity" evidence="7">
    <location>
        <begin position="799"/>
        <end position="809"/>
    </location>
</feature>
<evidence type="ECO:0000256" key="5">
    <source>
        <dbReference type="ARBA" id="ARBA00023242"/>
    </source>
</evidence>
<dbReference type="SMART" id="SM00717">
    <property type="entry name" value="SANT"/>
    <property type="match status" value="1"/>
</dbReference>
<evidence type="ECO:0000256" key="3">
    <source>
        <dbReference type="ARBA" id="ARBA00023125"/>
    </source>
</evidence>
<protein>
    <submittedName>
        <fullName evidence="11">(pine wood nematode) hypothetical protein</fullName>
    </submittedName>
</protein>
<dbReference type="SUPFAM" id="SSF46689">
    <property type="entry name" value="Homeodomain-like"/>
    <property type="match status" value="2"/>
</dbReference>
<feature type="compositionally biased region" description="Low complexity" evidence="7">
    <location>
        <begin position="667"/>
        <end position="688"/>
    </location>
</feature>
<dbReference type="Pfam" id="PF04433">
    <property type="entry name" value="SWIRM"/>
    <property type="match status" value="1"/>
</dbReference>
<dbReference type="InterPro" id="IPR001005">
    <property type="entry name" value="SANT/Myb"/>
</dbReference>
<dbReference type="Gene3D" id="1.10.10.60">
    <property type="entry name" value="Homeodomain-like"/>
    <property type="match status" value="1"/>
</dbReference>
<dbReference type="PANTHER" id="PTHR12802">
    <property type="entry name" value="SWI/SNF COMPLEX-RELATED"/>
    <property type="match status" value="1"/>
</dbReference>
<dbReference type="Proteomes" id="UP000095284">
    <property type="component" value="Unplaced"/>
</dbReference>
<feature type="domain" description="SANT" evidence="10">
    <location>
        <begin position="278"/>
        <end position="329"/>
    </location>
</feature>
<evidence type="ECO:0000256" key="1">
    <source>
        <dbReference type="ARBA" id="ARBA00004123"/>
    </source>
</evidence>
<dbReference type="InterPro" id="IPR032451">
    <property type="entry name" value="SMARCC_C"/>
</dbReference>
<comment type="similarity">
    <text evidence="6">Belongs to the SMARCC family.</text>
</comment>
<accession>A0A1I7RRS0</accession>
<feature type="domain" description="Myb-like" evidence="8">
    <location>
        <begin position="283"/>
        <end position="325"/>
    </location>
</feature>
<feature type="compositionally biased region" description="Acidic residues" evidence="7">
    <location>
        <begin position="227"/>
        <end position="238"/>
    </location>
</feature>
<evidence type="ECO:0000259" key="9">
    <source>
        <dbReference type="PROSITE" id="PS50934"/>
    </source>
</evidence>
<dbReference type="PANTHER" id="PTHR12802:SF41">
    <property type="entry name" value="BRAHMA ASSOCIATED PROTEIN 155 KDA"/>
    <property type="match status" value="1"/>
</dbReference>